<proteinExistence type="predicted"/>
<feature type="domain" description="AMP-dependent synthetase/ligase" evidence="2">
    <location>
        <begin position="2"/>
        <end position="171"/>
    </location>
</feature>
<sequence length="172" mass="18935">FAGFSAPNLRDRIDDAQSAVVVCADIGVRGGKKIPLKDICDEAVAGTRPGLVEHVVVFKHYSKPEMEGTWDSSRDVDGFEVMAAQRPYCPPVEMDSEDLLFMLYTSGSTGRPKGIAHSTGGYLVYTTVSLKLWMDHWTLVRTEERVWSASVSVDRYIVYGPLANGASVVLFE</sequence>
<evidence type="ECO:0000259" key="2">
    <source>
        <dbReference type="Pfam" id="PF00501"/>
    </source>
</evidence>
<dbReference type="Pfam" id="PF00501">
    <property type="entry name" value="AMP-binding"/>
    <property type="match status" value="1"/>
</dbReference>
<dbReference type="EC" id="6.2.1.1" evidence="1"/>
<gene>
    <name evidence="3" type="primary">ACSS1_3</name>
    <name evidence="3" type="ORF">FOZ63_016472</name>
</gene>
<protein>
    <recommendedName>
        <fullName evidence="1">acetate--CoA ligase</fullName>
        <ecNumber evidence="1">6.2.1.1</ecNumber>
    </recommendedName>
</protein>
<dbReference type="InterPro" id="IPR000873">
    <property type="entry name" value="AMP-dep_synth/lig_dom"/>
</dbReference>
<evidence type="ECO:0000313" key="4">
    <source>
        <dbReference type="Proteomes" id="UP000553632"/>
    </source>
</evidence>
<dbReference type="PANTHER" id="PTHR24095:SF14">
    <property type="entry name" value="ACETYL-COENZYME A SYNTHETASE 1"/>
    <property type="match status" value="1"/>
</dbReference>
<feature type="non-terminal residue" evidence="3">
    <location>
        <position position="1"/>
    </location>
</feature>
<dbReference type="SUPFAM" id="SSF56801">
    <property type="entry name" value="Acetyl-CoA synthetase-like"/>
    <property type="match status" value="1"/>
</dbReference>
<dbReference type="GO" id="GO:0003987">
    <property type="term" value="F:acetate-CoA ligase activity"/>
    <property type="evidence" value="ECO:0007669"/>
    <property type="project" value="UniProtKB-EC"/>
</dbReference>
<evidence type="ECO:0000313" key="3">
    <source>
        <dbReference type="EMBL" id="KAF4711364.1"/>
    </source>
</evidence>
<feature type="non-terminal residue" evidence="3">
    <location>
        <position position="172"/>
    </location>
</feature>
<evidence type="ECO:0000256" key="1">
    <source>
        <dbReference type="ARBA" id="ARBA00013275"/>
    </source>
</evidence>
<dbReference type="EMBL" id="JABANO010030755">
    <property type="protein sequence ID" value="KAF4711364.1"/>
    <property type="molecule type" value="Genomic_DNA"/>
</dbReference>
<dbReference type="GO" id="GO:0006085">
    <property type="term" value="P:acetyl-CoA biosynthetic process"/>
    <property type="evidence" value="ECO:0007669"/>
    <property type="project" value="TreeGrafter"/>
</dbReference>
<organism evidence="3 4">
    <name type="scientific">Perkinsus olseni</name>
    <name type="common">Perkinsus atlanticus</name>
    <dbReference type="NCBI Taxonomy" id="32597"/>
    <lineage>
        <taxon>Eukaryota</taxon>
        <taxon>Sar</taxon>
        <taxon>Alveolata</taxon>
        <taxon>Perkinsozoa</taxon>
        <taxon>Perkinsea</taxon>
        <taxon>Perkinsida</taxon>
        <taxon>Perkinsidae</taxon>
        <taxon>Perkinsus</taxon>
    </lineage>
</organism>
<dbReference type="InterPro" id="IPR020845">
    <property type="entry name" value="AMP-binding_CS"/>
</dbReference>
<dbReference type="AlphaFoldDB" id="A0A7J6QS11"/>
<comment type="caution">
    <text evidence="3">The sequence shown here is derived from an EMBL/GenBank/DDBJ whole genome shotgun (WGS) entry which is preliminary data.</text>
</comment>
<dbReference type="PANTHER" id="PTHR24095">
    <property type="entry name" value="ACETYL-COENZYME A SYNTHETASE"/>
    <property type="match status" value="1"/>
</dbReference>
<dbReference type="PROSITE" id="PS00455">
    <property type="entry name" value="AMP_BINDING"/>
    <property type="match status" value="1"/>
</dbReference>
<name>A0A7J6QS11_PEROL</name>
<reference evidence="3 4" key="1">
    <citation type="submission" date="2020-04" db="EMBL/GenBank/DDBJ databases">
        <title>Perkinsus olseni comparative genomics.</title>
        <authorList>
            <person name="Bogema D.R."/>
        </authorList>
    </citation>
    <scope>NUCLEOTIDE SEQUENCE [LARGE SCALE GENOMIC DNA]</scope>
    <source>
        <strain evidence="3 4">ATCC PRA-207</strain>
    </source>
</reference>
<dbReference type="Gene3D" id="3.40.50.12780">
    <property type="entry name" value="N-terminal domain of ligase-like"/>
    <property type="match status" value="1"/>
</dbReference>
<dbReference type="Proteomes" id="UP000553632">
    <property type="component" value="Unassembled WGS sequence"/>
</dbReference>
<keyword evidence="4" id="KW-1185">Reference proteome</keyword>
<accession>A0A7J6QS11</accession>
<dbReference type="InterPro" id="IPR042099">
    <property type="entry name" value="ANL_N_sf"/>
</dbReference>